<dbReference type="InterPro" id="IPR037185">
    <property type="entry name" value="EmrE-like"/>
</dbReference>
<evidence type="ECO:0000256" key="7">
    <source>
        <dbReference type="ARBA" id="ARBA00037727"/>
    </source>
</evidence>
<gene>
    <name evidence="10" type="primary">LOC105846721</name>
</gene>
<feature type="transmembrane region" description="Helical" evidence="8">
    <location>
        <begin position="262"/>
        <end position="281"/>
    </location>
</feature>
<organism evidence="9 10">
    <name type="scientific">Hydra vulgaris</name>
    <name type="common">Hydra</name>
    <name type="synonym">Hydra attenuata</name>
    <dbReference type="NCBI Taxonomy" id="6087"/>
    <lineage>
        <taxon>Eukaryota</taxon>
        <taxon>Metazoa</taxon>
        <taxon>Cnidaria</taxon>
        <taxon>Hydrozoa</taxon>
        <taxon>Hydroidolina</taxon>
        <taxon>Anthoathecata</taxon>
        <taxon>Aplanulata</taxon>
        <taxon>Hydridae</taxon>
        <taxon>Hydra</taxon>
    </lineage>
</organism>
<comment type="function">
    <text evidence="7">Putative solute transporter.</text>
</comment>
<comment type="similarity">
    <text evidence="2">Belongs to the SLC35F solute transporter family.</text>
</comment>
<dbReference type="Pfam" id="PF06027">
    <property type="entry name" value="SLC35F"/>
    <property type="match status" value="1"/>
</dbReference>
<evidence type="ECO:0000313" key="10">
    <source>
        <dbReference type="RefSeq" id="XP_065649572.1"/>
    </source>
</evidence>
<protein>
    <submittedName>
        <fullName evidence="10">Solute carrier family 35 member F2</fullName>
    </submittedName>
</protein>
<feature type="transmembrane region" description="Helical" evidence="8">
    <location>
        <begin position="84"/>
        <end position="103"/>
    </location>
</feature>
<dbReference type="InterPro" id="IPR052221">
    <property type="entry name" value="SLC35F_Transporter"/>
</dbReference>
<keyword evidence="9" id="KW-1185">Reference proteome</keyword>
<keyword evidence="4 8" id="KW-0812">Transmembrane</keyword>
<feature type="transmembrane region" description="Helical" evidence="8">
    <location>
        <begin position="201"/>
        <end position="219"/>
    </location>
</feature>
<feature type="transmembrane region" description="Helical" evidence="8">
    <location>
        <begin position="170"/>
        <end position="189"/>
    </location>
</feature>
<evidence type="ECO:0000313" key="9">
    <source>
        <dbReference type="Proteomes" id="UP001652625"/>
    </source>
</evidence>
<proteinExistence type="inferred from homology"/>
<sequence>MKNLIEHCINCEKRFYNENSIAFEEKTIKEVAHYEETKKKCCSNKTLTLIKSVAGGQLLSLLLCGYGTFITALGTLYGIHTPCFNASITYGIIAFTFGICVLARKNNRKILQLHWWKFLIVTFIEVEGNFLITKAYGYTTLTSVQLCDSLTIPTVMVISFIFLRIRYKVIHYLGVAMCLAGSVLLVSFDKNDKKNNATHELTGDIMALSGAILYGIANAGQEVLVKEFSPLMYLGTAGIYGFIISALQTVILERNLVRDIVWSYQIALLFIGCGIFQYFYFSTMPHVMKISNATVANLSLLTADLFTLLVGLFLFRYKFSYVFFIAFGFIIVGLVVYNVKPAPEAQKKQETLKKKETIYSTFNSDSQNIILHTKELV</sequence>
<feature type="transmembrane region" description="Helical" evidence="8">
    <location>
        <begin position="143"/>
        <end position="163"/>
    </location>
</feature>
<keyword evidence="3" id="KW-0813">Transport</keyword>
<evidence type="ECO:0000256" key="8">
    <source>
        <dbReference type="SAM" id="Phobius"/>
    </source>
</evidence>
<feature type="transmembrane region" description="Helical" evidence="8">
    <location>
        <begin position="115"/>
        <end position="137"/>
    </location>
</feature>
<feature type="transmembrane region" description="Helical" evidence="8">
    <location>
        <begin position="293"/>
        <end position="315"/>
    </location>
</feature>
<evidence type="ECO:0000256" key="4">
    <source>
        <dbReference type="ARBA" id="ARBA00022692"/>
    </source>
</evidence>
<dbReference type="InterPro" id="IPR009262">
    <property type="entry name" value="SLC35_F1/F2/F6"/>
</dbReference>
<name>A0ABM4BKL0_HYDVU</name>
<keyword evidence="5 8" id="KW-1133">Transmembrane helix</keyword>
<dbReference type="GeneID" id="105846721"/>
<evidence type="ECO:0000256" key="1">
    <source>
        <dbReference type="ARBA" id="ARBA00004141"/>
    </source>
</evidence>
<evidence type="ECO:0000256" key="3">
    <source>
        <dbReference type="ARBA" id="ARBA00022448"/>
    </source>
</evidence>
<feature type="transmembrane region" description="Helical" evidence="8">
    <location>
        <begin position="231"/>
        <end position="250"/>
    </location>
</feature>
<feature type="transmembrane region" description="Helical" evidence="8">
    <location>
        <begin position="58"/>
        <end position="78"/>
    </location>
</feature>
<dbReference type="PANTHER" id="PTHR14233:SF4">
    <property type="entry name" value="SOLUTE CARRIER FAMILY 35 MEMBER F2"/>
    <property type="match status" value="1"/>
</dbReference>
<evidence type="ECO:0000256" key="6">
    <source>
        <dbReference type="ARBA" id="ARBA00023136"/>
    </source>
</evidence>
<keyword evidence="6 8" id="KW-0472">Membrane</keyword>
<dbReference type="SUPFAM" id="SSF103481">
    <property type="entry name" value="Multidrug resistance efflux transporter EmrE"/>
    <property type="match status" value="2"/>
</dbReference>
<evidence type="ECO:0000256" key="2">
    <source>
        <dbReference type="ARBA" id="ARBA00007863"/>
    </source>
</evidence>
<dbReference type="RefSeq" id="XP_065649572.1">
    <property type="nucleotide sequence ID" value="XM_065793500.1"/>
</dbReference>
<dbReference type="PANTHER" id="PTHR14233">
    <property type="entry name" value="DUF914-RELATED"/>
    <property type="match status" value="1"/>
</dbReference>
<reference evidence="10" key="1">
    <citation type="submission" date="2025-08" db="UniProtKB">
        <authorList>
            <consortium name="RefSeq"/>
        </authorList>
    </citation>
    <scope>IDENTIFICATION</scope>
</reference>
<feature type="transmembrane region" description="Helical" evidence="8">
    <location>
        <begin position="321"/>
        <end position="339"/>
    </location>
</feature>
<evidence type="ECO:0000256" key="5">
    <source>
        <dbReference type="ARBA" id="ARBA00022989"/>
    </source>
</evidence>
<dbReference type="Proteomes" id="UP001652625">
    <property type="component" value="Chromosome 03"/>
</dbReference>
<accession>A0ABM4BKL0</accession>
<comment type="subcellular location">
    <subcellularLocation>
        <location evidence="1">Membrane</location>
        <topology evidence="1">Multi-pass membrane protein</topology>
    </subcellularLocation>
</comment>